<keyword evidence="3" id="KW-1185">Reference proteome</keyword>
<feature type="compositionally biased region" description="Low complexity" evidence="1">
    <location>
        <begin position="47"/>
        <end position="57"/>
    </location>
</feature>
<protein>
    <submittedName>
        <fullName evidence="2">Uncharacterized protein</fullName>
    </submittedName>
</protein>
<feature type="compositionally biased region" description="Polar residues" evidence="1">
    <location>
        <begin position="58"/>
        <end position="80"/>
    </location>
</feature>
<dbReference type="AlphaFoldDB" id="A0A9Q1H1Y0"/>
<proteinExistence type="predicted"/>
<sequence length="101" mass="11192">MNQLSREEEESLVKALERVERMQLAERQRQAFLERRASINVPPSSPTEPMETSNPSSGPMQTTATPPEPMQTVSSESLPDTQPVEEVFDLTAEGSSQAFTV</sequence>
<dbReference type="EMBL" id="JAIZAY010000013">
    <property type="protein sequence ID" value="KAJ8030494.1"/>
    <property type="molecule type" value="Genomic_DNA"/>
</dbReference>
<gene>
    <name evidence="2" type="ORF">HOLleu_26937</name>
</gene>
<accession>A0A9Q1H1Y0</accession>
<comment type="caution">
    <text evidence="2">The sequence shown here is derived from an EMBL/GenBank/DDBJ whole genome shotgun (WGS) entry which is preliminary data.</text>
</comment>
<feature type="region of interest" description="Disordered" evidence="1">
    <location>
        <begin position="33"/>
        <end position="85"/>
    </location>
</feature>
<reference evidence="2" key="1">
    <citation type="submission" date="2021-10" db="EMBL/GenBank/DDBJ databases">
        <title>Tropical sea cucumber genome reveals ecological adaptation and Cuvierian tubules defense mechanism.</title>
        <authorList>
            <person name="Chen T."/>
        </authorList>
    </citation>
    <scope>NUCLEOTIDE SEQUENCE</scope>
    <source>
        <strain evidence="2">Nanhai2018</strain>
        <tissue evidence="2">Muscle</tissue>
    </source>
</reference>
<organism evidence="2 3">
    <name type="scientific">Holothuria leucospilota</name>
    <name type="common">Black long sea cucumber</name>
    <name type="synonym">Mertensiothuria leucospilota</name>
    <dbReference type="NCBI Taxonomy" id="206669"/>
    <lineage>
        <taxon>Eukaryota</taxon>
        <taxon>Metazoa</taxon>
        <taxon>Echinodermata</taxon>
        <taxon>Eleutherozoa</taxon>
        <taxon>Echinozoa</taxon>
        <taxon>Holothuroidea</taxon>
        <taxon>Aspidochirotacea</taxon>
        <taxon>Aspidochirotida</taxon>
        <taxon>Holothuriidae</taxon>
        <taxon>Holothuria</taxon>
    </lineage>
</organism>
<evidence type="ECO:0000313" key="3">
    <source>
        <dbReference type="Proteomes" id="UP001152320"/>
    </source>
</evidence>
<evidence type="ECO:0000313" key="2">
    <source>
        <dbReference type="EMBL" id="KAJ8030494.1"/>
    </source>
</evidence>
<dbReference type="Proteomes" id="UP001152320">
    <property type="component" value="Chromosome 13"/>
</dbReference>
<name>A0A9Q1H1Y0_HOLLE</name>
<evidence type="ECO:0000256" key="1">
    <source>
        <dbReference type="SAM" id="MobiDB-lite"/>
    </source>
</evidence>